<keyword evidence="8" id="KW-0131">Cell cycle</keyword>
<evidence type="ECO:0000256" key="9">
    <source>
        <dbReference type="ARBA" id="ARBA00023315"/>
    </source>
</evidence>
<dbReference type="Pfam" id="PF13878">
    <property type="entry name" value="zf-C2H2_3"/>
    <property type="match status" value="1"/>
</dbReference>
<dbReference type="GO" id="GO:0005634">
    <property type="term" value="C:nucleus"/>
    <property type="evidence" value="ECO:0007669"/>
    <property type="project" value="UniProtKB-SubCell"/>
</dbReference>
<comment type="caution">
    <text evidence="13">The sequence shown here is derived from an EMBL/GenBank/DDBJ whole genome shotgun (WGS) entry which is preliminary data.</text>
</comment>
<evidence type="ECO:0000256" key="5">
    <source>
        <dbReference type="ARBA" id="ARBA00022771"/>
    </source>
</evidence>
<dbReference type="InterPro" id="IPR028009">
    <property type="entry name" value="ESCO_Acetyltransf_dom"/>
</dbReference>
<evidence type="ECO:0008006" key="15">
    <source>
        <dbReference type="Google" id="ProtNLM"/>
    </source>
</evidence>
<keyword evidence="7" id="KW-0539">Nucleus</keyword>
<evidence type="ECO:0000313" key="14">
    <source>
        <dbReference type="Proteomes" id="UP000309340"/>
    </source>
</evidence>
<dbReference type="GO" id="GO:0061733">
    <property type="term" value="F:protein-lysine-acetyltransferase activity"/>
    <property type="evidence" value="ECO:0007669"/>
    <property type="project" value="TreeGrafter"/>
</dbReference>
<feature type="domain" description="N-acetyltransferase ESCO acetyl-transferase" evidence="12">
    <location>
        <begin position="314"/>
        <end position="342"/>
    </location>
</feature>
<sequence>MPITISAFSVLGKRKALADVVDNARPLKKAASASTKPESKPLAQMQISLGQEVQKKCKTCGMEYVASSAEDRKLHDKYHKQNVEGYDVGKDFVQRARDLTVFEGANSTDSICAVDCFDKPARKRRPQAVLEIVQRALGAVSIPEKEIWDLTSNCMVGGSEPRYRAYLYIRGTKCVGFLLTESITAARRVLGTQTKQTKRPGRVTIASGGALSVLKARKQAAEEAAHQAASQPIKLSEASYPAKMGISRVWTSPHHRHQDIAITLLDTAVIHHNQPAARDEQAESAKTPRVDNVSPTATTVSDDRLKPLQRLEGKEDVAFSQPTEAGARLARRWFGTLYGWGVYVD</sequence>
<feature type="compositionally biased region" description="Basic and acidic residues" evidence="10">
    <location>
        <begin position="277"/>
        <end position="289"/>
    </location>
</feature>
<dbReference type="AlphaFoldDB" id="A0A4V5NGN5"/>
<comment type="similarity">
    <text evidence="2">Belongs to the acetyltransferase family. ECO subfamily.</text>
</comment>
<evidence type="ECO:0000256" key="10">
    <source>
        <dbReference type="SAM" id="MobiDB-lite"/>
    </source>
</evidence>
<feature type="region of interest" description="Disordered" evidence="10">
    <location>
        <begin position="274"/>
        <end position="299"/>
    </location>
</feature>
<reference evidence="13 14" key="1">
    <citation type="submission" date="2017-03" db="EMBL/GenBank/DDBJ databases">
        <title>Genomes of endolithic fungi from Antarctica.</title>
        <authorList>
            <person name="Coleine C."/>
            <person name="Masonjones S."/>
            <person name="Stajich J.E."/>
        </authorList>
    </citation>
    <scope>NUCLEOTIDE SEQUENCE [LARGE SCALE GENOMIC DNA]</scope>
    <source>
        <strain evidence="13 14">CCFEE 5184</strain>
    </source>
</reference>
<evidence type="ECO:0000259" key="12">
    <source>
        <dbReference type="Pfam" id="PF13880"/>
    </source>
</evidence>
<feature type="domain" description="N-acetyltransferase ESCO zinc-finger" evidence="11">
    <location>
        <begin position="44"/>
        <end position="81"/>
    </location>
</feature>
<gene>
    <name evidence="13" type="ORF">B0A55_04940</name>
</gene>
<keyword evidence="14" id="KW-1185">Reference proteome</keyword>
<keyword evidence="9" id="KW-0012">Acyltransferase</keyword>
<organism evidence="13 14">
    <name type="scientific">Friedmanniomyces simplex</name>
    <dbReference type="NCBI Taxonomy" id="329884"/>
    <lineage>
        <taxon>Eukaryota</taxon>
        <taxon>Fungi</taxon>
        <taxon>Dikarya</taxon>
        <taxon>Ascomycota</taxon>
        <taxon>Pezizomycotina</taxon>
        <taxon>Dothideomycetes</taxon>
        <taxon>Dothideomycetidae</taxon>
        <taxon>Mycosphaerellales</taxon>
        <taxon>Teratosphaeriaceae</taxon>
        <taxon>Friedmanniomyces</taxon>
    </lineage>
</organism>
<dbReference type="PANTHER" id="PTHR45884">
    <property type="entry name" value="N-ACETYLTRANSFERASE ECO"/>
    <property type="match status" value="1"/>
</dbReference>
<evidence type="ECO:0000256" key="1">
    <source>
        <dbReference type="ARBA" id="ARBA00004123"/>
    </source>
</evidence>
<name>A0A4V5NGN5_9PEZI</name>
<comment type="subcellular location">
    <subcellularLocation>
        <location evidence="1">Nucleus</location>
    </subcellularLocation>
</comment>
<evidence type="ECO:0000256" key="2">
    <source>
        <dbReference type="ARBA" id="ARBA00005816"/>
    </source>
</evidence>
<keyword evidence="4" id="KW-0479">Metal-binding</keyword>
<evidence type="ECO:0000259" key="11">
    <source>
        <dbReference type="Pfam" id="PF13878"/>
    </source>
</evidence>
<dbReference type="GO" id="GO:0008270">
    <property type="term" value="F:zinc ion binding"/>
    <property type="evidence" value="ECO:0007669"/>
    <property type="project" value="UniProtKB-KW"/>
</dbReference>
<proteinExistence type="inferred from homology"/>
<dbReference type="Pfam" id="PF13880">
    <property type="entry name" value="Acetyltransf_13"/>
    <property type="match status" value="2"/>
</dbReference>
<evidence type="ECO:0000256" key="8">
    <source>
        <dbReference type="ARBA" id="ARBA00023306"/>
    </source>
</evidence>
<dbReference type="OrthoDB" id="428854at2759"/>
<dbReference type="Proteomes" id="UP000309340">
    <property type="component" value="Unassembled WGS sequence"/>
</dbReference>
<dbReference type="STRING" id="329884.A0A4V5NGN5"/>
<evidence type="ECO:0000313" key="13">
    <source>
        <dbReference type="EMBL" id="TKA74949.1"/>
    </source>
</evidence>
<dbReference type="GO" id="GO:0007064">
    <property type="term" value="P:mitotic sister chromatid cohesion"/>
    <property type="evidence" value="ECO:0007669"/>
    <property type="project" value="TreeGrafter"/>
</dbReference>
<protein>
    <recommendedName>
        <fullName evidence="15">N-acetyltransferase ECO1</fullName>
    </recommendedName>
</protein>
<dbReference type="PANTHER" id="PTHR45884:SF2">
    <property type="entry name" value="N-ACETYLTRANSFERASE ECO"/>
    <property type="match status" value="1"/>
</dbReference>
<dbReference type="InterPro" id="IPR028005">
    <property type="entry name" value="AcTrfase_ESCO_Znf_dom"/>
</dbReference>
<accession>A0A4V5NGN5</accession>
<dbReference type="GO" id="GO:0000785">
    <property type="term" value="C:chromatin"/>
    <property type="evidence" value="ECO:0007669"/>
    <property type="project" value="TreeGrafter"/>
</dbReference>
<keyword evidence="6" id="KW-0862">Zinc</keyword>
<evidence type="ECO:0000256" key="7">
    <source>
        <dbReference type="ARBA" id="ARBA00023242"/>
    </source>
</evidence>
<keyword evidence="5" id="KW-0863">Zinc-finger</keyword>
<evidence type="ECO:0000256" key="4">
    <source>
        <dbReference type="ARBA" id="ARBA00022723"/>
    </source>
</evidence>
<feature type="domain" description="N-acetyltransferase ESCO acetyl-transferase" evidence="12">
    <location>
        <begin position="240"/>
        <end position="273"/>
    </location>
</feature>
<dbReference type="EMBL" id="NAJQ01000208">
    <property type="protein sequence ID" value="TKA74949.1"/>
    <property type="molecule type" value="Genomic_DNA"/>
</dbReference>
<evidence type="ECO:0000256" key="3">
    <source>
        <dbReference type="ARBA" id="ARBA00022679"/>
    </source>
</evidence>
<evidence type="ECO:0000256" key="6">
    <source>
        <dbReference type="ARBA" id="ARBA00022833"/>
    </source>
</evidence>
<keyword evidence="3" id="KW-0808">Transferase</keyword>